<dbReference type="AlphaFoldDB" id="A0AAW1QYL1"/>
<feature type="domain" description="ABC transporter" evidence="2">
    <location>
        <begin position="179"/>
        <end position="338"/>
    </location>
</feature>
<dbReference type="EMBL" id="JALJOS010000021">
    <property type="protein sequence ID" value="KAK9826217.1"/>
    <property type="molecule type" value="Genomic_DNA"/>
</dbReference>
<organism evidence="4 5">
    <name type="scientific">Apatococcus lobatus</name>
    <dbReference type="NCBI Taxonomy" id="904363"/>
    <lineage>
        <taxon>Eukaryota</taxon>
        <taxon>Viridiplantae</taxon>
        <taxon>Chlorophyta</taxon>
        <taxon>core chlorophytes</taxon>
        <taxon>Trebouxiophyceae</taxon>
        <taxon>Chlorellales</taxon>
        <taxon>Chlorellaceae</taxon>
        <taxon>Apatococcus</taxon>
    </lineage>
</organism>
<evidence type="ECO:0000313" key="5">
    <source>
        <dbReference type="Proteomes" id="UP001438707"/>
    </source>
</evidence>
<evidence type="ECO:0000313" key="4">
    <source>
        <dbReference type="EMBL" id="KAK9826217.1"/>
    </source>
</evidence>
<dbReference type="InterPro" id="IPR027417">
    <property type="entry name" value="P-loop_NTPase"/>
</dbReference>
<gene>
    <name evidence="4" type="ORF">WJX74_000632</name>
</gene>
<dbReference type="PANTHER" id="PTHR48040">
    <property type="entry name" value="PLEIOTROPIC DRUG RESISTANCE PROTEIN 1-LIKE ISOFORM X1"/>
    <property type="match status" value="1"/>
</dbReference>
<evidence type="ECO:0000256" key="1">
    <source>
        <dbReference type="SAM" id="MobiDB-lite"/>
    </source>
</evidence>
<evidence type="ECO:0000259" key="3">
    <source>
        <dbReference type="Pfam" id="PF14510"/>
    </source>
</evidence>
<reference evidence="4 5" key="1">
    <citation type="journal article" date="2024" name="Nat. Commun.">
        <title>Phylogenomics reveals the evolutionary origins of lichenization in chlorophyte algae.</title>
        <authorList>
            <person name="Puginier C."/>
            <person name="Libourel C."/>
            <person name="Otte J."/>
            <person name="Skaloud P."/>
            <person name="Haon M."/>
            <person name="Grisel S."/>
            <person name="Petersen M."/>
            <person name="Berrin J.G."/>
            <person name="Delaux P.M."/>
            <person name="Dal Grande F."/>
            <person name="Keller J."/>
        </authorList>
    </citation>
    <scope>NUCLEOTIDE SEQUENCE [LARGE SCALE GENOMIC DNA]</scope>
    <source>
        <strain evidence="4 5">SAG 2145</strain>
    </source>
</reference>
<proteinExistence type="predicted"/>
<sequence length="345" mass="37961">MAMDAAPASDLTPGLGHERPSFHHSGDQDGGSHSSERQLRAHNSWRQAALGVGGVGPDLQSRVAVLPQDGSEEGKGRIVELGRARNLSKSTRELIVKKALATDEQDAERLLRKIRERQDKVGMQIPSVEVRFENLTIESSVYIGSRALPSVLNAYRNFFESGLQLVGLLKNQKRRFTMLDDISGVIHPGRLCLLLGPPGSGKTTLLRALAAKTGGLKVQGNITYNGHAFNEFFVPRTAAYIDQTDNHTAQLTVRETFDFSTRVQGVGNKAKDMEKLRRLEKEMGIEPDWDIDAYMKAQTLEGKRQSIQTEYILSILGLDVCADTLVGNQMIRGISGGTEEACLHR</sequence>
<dbReference type="InterPro" id="IPR029481">
    <property type="entry name" value="ABC_trans_N"/>
</dbReference>
<dbReference type="GO" id="GO:0005524">
    <property type="term" value="F:ATP binding"/>
    <property type="evidence" value="ECO:0007669"/>
    <property type="project" value="InterPro"/>
</dbReference>
<evidence type="ECO:0000259" key="2">
    <source>
        <dbReference type="Pfam" id="PF00005"/>
    </source>
</evidence>
<dbReference type="Gene3D" id="3.40.50.300">
    <property type="entry name" value="P-loop containing nucleotide triphosphate hydrolases"/>
    <property type="match status" value="1"/>
</dbReference>
<protein>
    <recommendedName>
        <fullName evidence="6">ABC transporter domain-containing protein</fullName>
    </recommendedName>
</protein>
<dbReference type="PANTHER" id="PTHR48040:SF13">
    <property type="entry name" value="ABC TRANSPORTER G FAMILY MEMBER 31"/>
    <property type="match status" value="1"/>
</dbReference>
<feature type="compositionally biased region" description="Basic and acidic residues" evidence="1">
    <location>
        <begin position="16"/>
        <end position="27"/>
    </location>
</feature>
<keyword evidence="5" id="KW-1185">Reference proteome</keyword>
<feature type="domain" description="Pleiotropic ABC efflux transporter N-terminal" evidence="3">
    <location>
        <begin position="102"/>
        <end position="154"/>
    </location>
</feature>
<dbReference type="Pfam" id="PF14510">
    <property type="entry name" value="ABC_trans_N"/>
    <property type="match status" value="1"/>
</dbReference>
<evidence type="ECO:0008006" key="6">
    <source>
        <dbReference type="Google" id="ProtNLM"/>
    </source>
</evidence>
<comment type="caution">
    <text evidence="4">The sequence shown here is derived from an EMBL/GenBank/DDBJ whole genome shotgun (WGS) entry which is preliminary data.</text>
</comment>
<feature type="region of interest" description="Disordered" evidence="1">
    <location>
        <begin position="1"/>
        <end position="41"/>
    </location>
</feature>
<dbReference type="SUPFAM" id="SSF52540">
    <property type="entry name" value="P-loop containing nucleoside triphosphate hydrolases"/>
    <property type="match status" value="1"/>
</dbReference>
<dbReference type="GO" id="GO:0016887">
    <property type="term" value="F:ATP hydrolysis activity"/>
    <property type="evidence" value="ECO:0007669"/>
    <property type="project" value="InterPro"/>
</dbReference>
<dbReference type="InterPro" id="IPR003439">
    <property type="entry name" value="ABC_transporter-like_ATP-bd"/>
</dbReference>
<dbReference type="Proteomes" id="UP001438707">
    <property type="component" value="Unassembled WGS sequence"/>
</dbReference>
<dbReference type="Pfam" id="PF00005">
    <property type="entry name" value="ABC_tran"/>
    <property type="match status" value="1"/>
</dbReference>
<name>A0AAW1QYL1_9CHLO</name>
<accession>A0AAW1QYL1</accession>